<evidence type="ECO:0000256" key="1">
    <source>
        <dbReference type="SAM" id="Phobius"/>
    </source>
</evidence>
<keyword evidence="1" id="KW-0472">Membrane</keyword>
<evidence type="ECO:0000313" key="3">
    <source>
        <dbReference type="Proteomes" id="UP001348397"/>
    </source>
</evidence>
<feature type="transmembrane region" description="Helical" evidence="1">
    <location>
        <begin position="91"/>
        <end position="107"/>
    </location>
</feature>
<keyword evidence="3" id="KW-1185">Reference proteome</keyword>
<comment type="caution">
    <text evidence="2">The sequence shown here is derived from an EMBL/GenBank/DDBJ whole genome shotgun (WGS) entry which is preliminary data.</text>
</comment>
<sequence length="108" mass="12469">MNTELKKEIYSKYKTYLSQNYNEKYINRLIIQEGYNQQDVDEVIKDIYSEKQKILKKKNKHSRIISILLYIVGTAVIVSGIAFIVLGGVKIGMGLIFLAVIVWINANR</sequence>
<keyword evidence="1" id="KW-1133">Transmembrane helix</keyword>
<evidence type="ECO:0000313" key="2">
    <source>
        <dbReference type="EMBL" id="MEC3877552.1"/>
    </source>
</evidence>
<proteinExistence type="predicted"/>
<evidence type="ECO:0008006" key="4">
    <source>
        <dbReference type="Google" id="ProtNLM"/>
    </source>
</evidence>
<feature type="transmembrane region" description="Helical" evidence="1">
    <location>
        <begin position="64"/>
        <end position="85"/>
    </location>
</feature>
<gene>
    <name evidence="2" type="ORF">SOP96_17690</name>
</gene>
<organism evidence="2 3">
    <name type="scientific">Chryseobacterium salviniae</name>
    <dbReference type="NCBI Taxonomy" id="3101750"/>
    <lineage>
        <taxon>Bacteria</taxon>
        <taxon>Pseudomonadati</taxon>
        <taxon>Bacteroidota</taxon>
        <taxon>Flavobacteriia</taxon>
        <taxon>Flavobacteriales</taxon>
        <taxon>Weeksellaceae</taxon>
        <taxon>Chryseobacterium group</taxon>
        <taxon>Chryseobacterium</taxon>
    </lineage>
</organism>
<name>A0ABU6HZY1_9FLAO</name>
<dbReference type="EMBL" id="JAYLAA010000058">
    <property type="protein sequence ID" value="MEC3877552.1"/>
    <property type="molecule type" value="Genomic_DNA"/>
</dbReference>
<reference evidence="2 3" key="1">
    <citation type="submission" date="2024-01" db="EMBL/GenBank/DDBJ databases">
        <title>Chryseobacterium sp. T9W2-O.</title>
        <authorList>
            <person name="Maltman C."/>
        </authorList>
    </citation>
    <scope>NUCLEOTIDE SEQUENCE [LARGE SCALE GENOMIC DNA]</scope>
    <source>
        <strain evidence="2 3">T9W2-O</strain>
    </source>
</reference>
<accession>A0ABU6HZY1</accession>
<protein>
    <recommendedName>
        <fullName evidence="4">DUF2157 domain-containing protein</fullName>
    </recommendedName>
</protein>
<dbReference type="RefSeq" id="WP_326322218.1">
    <property type="nucleotide sequence ID" value="NZ_JAYLAA010000058.1"/>
</dbReference>
<dbReference type="Proteomes" id="UP001348397">
    <property type="component" value="Unassembled WGS sequence"/>
</dbReference>
<keyword evidence="1" id="KW-0812">Transmembrane</keyword>